<comment type="caution">
    <text evidence="2">The sequence shown here is derived from an EMBL/GenBank/DDBJ whole genome shotgun (WGS) entry which is preliminary data.</text>
</comment>
<evidence type="ECO:0000256" key="1">
    <source>
        <dbReference type="SAM" id="MobiDB-lite"/>
    </source>
</evidence>
<evidence type="ECO:0000313" key="3">
    <source>
        <dbReference type="Proteomes" id="UP000249432"/>
    </source>
</evidence>
<evidence type="ECO:0000313" key="2">
    <source>
        <dbReference type="EMBL" id="PZR04657.1"/>
    </source>
</evidence>
<protein>
    <submittedName>
        <fullName evidence="2">Uncharacterized protein</fullName>
    </submittedName>
</protein>
<dbReference type="AlphaFoldDB" id="A0A2W5SSJ5"/>
<reference evidence="2 3" key="1">
    <citation type="submission" date="2017-08" db="EMBL/GenBank/DDBJ databases">
        <title>Infants hospitalized years apart are colonized by the same room-sourced microbial strains.</title>
        <authorList>
            <person name="Brooks B."/>
            <person name="Olm M.R."/>
            <person name="Firek B.A."/>
            <person name="Baker R."/>
            <person name="Thomas B.C."/>
            <person name="Morowitz M.J."/>
            <person name="Banfield J.F."/>
        </authorList>
    </citation>
    <scope>NUCLEOTIDE SEQUENCE [LARGE SCALE GENOMIC DNA]</scope>
    <source>
        <strain evidence="2">S2_003_000_R1_3</strain>
    </source>
</reference>
<accession>A0A2W5SSJ5</accession>
<dbReference type="EMBL" id="QFRA01000014">
    <property type="protein sequence ID" value="PZR04657.1"/>
    <property type="molecule type" value="Genomic_DNA"/>
</dbReference>
<sequence>MSEIYMGKGELKPMGDMKRSRKCVSLLSIIAVVGLCLAGCEQGGDETPQASPSAVSPGGASSPNPRGASNPDANIQPSLNSQAEGDPHTYGDTAENSHRRQEDAPSQSNGGSNHIPNPDKIGGYCGTTYDGDKIEAGAHTSCGFAGAIFTSAMQQTYHKWTPDPTVTSILRADFTLQSPTTGKAYTVIAV</sequence>
<feature type="compositionally biased region" description="Basic and acidic residues" evidence="1">
    <location>
        <begin position="85"/>
        <end position="103"/>
    </location>
</feature>
<proteinExistence type="predicted"/>
<dbReference type="Proteomes" id="UP000249432">
    <property type="component" value="Unassembled WGS sequence"/>
</dbReference>
<gene>
    <name evidence="2" type="ORF">DI525_06340</name>
</gene>
<feature type="compositionally biased region" description="Polar residues" evidence="1">
    <location>
        <begin position="71"/>
        <end position="83"/>
    </location>
</feature>
<organism evidence="2 3">
    <name type="scientific">Corynebacterium kroppenstedtii</name>
    <dbReference type="NCBI Taxonomy" id="161879"/>
    <lineage>
        <taxon>Bacteria</taxon>
        <taxon>Bacillati</taxon>
        <taxon>Actinomycetota</taxon>
        <taxon>Actinomycetes</taxon>
        <taxon>Mycobacteriales</taxon>
        <taxon>Corynebacteriaceae</taxon>
        <taxon>Corynebacterium</taxon>
    </lineage>
</organism>
<name>A0A2W5SSJ5_9CORY</name>
<feature type="compositionally biased region" description="Low complexity" evidence="1">
    <location>
        <begin position="48"/>
        <end position="65"/>
    </location>
</feature>
<feature type="region of interest" description="Disordered" evidence="1">
    <location>
        <begin position="43"/>
        <end position="119"/>
    </location>
</feature>
<feature type="compositionally biased region" description="Polar residues" evidence="1">
    <location>
        <begin position="104"/>
        <end position="115"/>
    </location>
</feature>